<proteinExistence type="predicted"/>
<dbReference type="EMBL" id="PQ015378">
    <property type="protein sequence ID" value="XDJ14554.1"/>
    <property type="molecule type" value="Genomic_DNA"/>
</dbReference>
<protein>
    <submittedName>
        <fullName evidence="2">Uncharacterized protein</fullName>
    </submittedName>
</protein>
<evidence type="ECO:0000313" key="2">
    <source>
        <dbReference type="EMBL" id="XDJ14554.1"/>
    </source>
</evidence>
<accession>A0AB39CCK2</accession>
<name>A0AB39CCK2_9VIRU</name>
<sequence>MQYTGVQIDIRLSRTLPQQVAHWLSLHSQGKGNFKPINDFMMVGSPEFRNWEGGHFRLIEDHPEYGTHWHLKTAGSCQDLSMEHLSFFLHEIQPWSIMKENEVICRVVGEDQTSYEKIWYHDRADTLVVMQNGNRYPLDASHPRNWEVWDLLKGLGFKDDYPDNGGWRKWYYPTNAVVSPKQEEKRILARVHNENREAEKLAEIQKQIDALEGK</sequence>
<evidence type="ECO:0000256" key="1">
    <source>
        <dbReference type="SAM" id="Coils"/>
    </source>
</evidence>
<reference evidence="2" key="1">
    <citation type="submission" date="2024-07" db="EMBL/GenBank/DDBJ databases">
        <authorList>
            <person name="Bringhurst R.M."/>
            <person name="Homer T.E."/>
        </authorList>
    </citation>
    <scope>NUCLEOTIDE SEQUENCE</scope>
</reference>
<feature type="coiled-coil region" evidence="1">
    <location>
        <begin position="181"/>
        <end position="214"/>
    </location>
</feature>
<organism evidence="2">
    <name type="scientific">Pseudomonas phage RVTF4</name>
    <dbReference type="NCBI Taxonomy" id="3236931"/>
    <lineage>
        <taxon>Viruses</taxon>
    </lineage>
</organism>
<keyword evidence="1" id="KW-0175">Coiled coil</keyword>